<evidence type="ECO:0000313" key="10">
    <source>
        <dbReference type="EMBL" id="NMF98280.1"/>
    </source>
</evidence>
<evidence type="ECO:0000256" key="7">
    <source>
        <dbReference type="ARBA" id="ARBA00023136"/>
    </source>
</evidence>
<dbReference type="EMBL" id="WTVS01000024">
    <property type="protein sequence ID" value="NMF98280.1"/>
    <property type="molecule type" value="Genomic_DNA"/>
</dbReference>
<evidence type="ECO:0000256" key="3">
    <source>
        <dbReference type="ARBA" id="ARBA00022475"/>
    </source>
</evidence>
<protein>
    <submittedName>
        <fullName evidence="10">DUF883 family protein</fullName>
    </submittedName>
</protein>
<evidence type="ECO:0000256" key="4">
    <source>
        <dbReference type="ARBA" id="ARBA00022519"/>
    </source>
</evidence>
<keyword evidence="11" id="KW-1185">Reference proteome</keyword>
<evidence type="ECO:0000256" key="6">
    <source>
        <dbReference type="ARBA" id="ARBA00022989"/>
    </source>
</evidence>
<comment type="subcellular location">
    <subcellularLocation>
        <location evidence="1">Cell inner membrane</location>
        <topology evidence="1">Single-pass membrane protein</topology>
    </subcellularLocation>
</comment>
<evidence type="ECO:0000259" key="9">
    <source>
        <dbReference type="Pfam" id="PF19029"/>
    </source>
</evidence>
<dbReference type="PANTHER" id="PTHR35893:SF3">
    <property type="entry name" value="INNER MEMBRANE PROTEIN"/>
    <property type="match status" value="1"/>
</dbReference>
<dbReference type="Pfam" id="PF19029">
    <property type="entry name" value="DUF883_C"/>
    <property type="match status" value="1"/>
</dbReference>
<keyword evidence="5" id="KW-0812">Transmembrane</keyword>
<comment type="similarity">
    <text evidence="2">Belongs to the ElaB/YgaM/YqjD family.</text>
</comment>
<proteinExistence type="inferred from homology"/>
<dbReference type="Pfam" id="PF05957">
    <property type="entry name" value="DUF883"/>
    <property type="match status" value="1"/>
</dbReference>
<accession>A0ABX1NG69</accession>
<dbReference type="Proteomes" id="UP000634522">
    <property type="component" value="Unassembled WGS sequence"/>
</dbReference>
<name>A0ABX1NG69_9RHOO</name>
<keyword evidence="4" id="KW-0997">Cell inner membrane</keyword>
<evidence type="ECO:0000259" key="8">
    <source>
        <dbReference type="Pfam" id="PF05957"/>
    </source>
</evidence>
<evidence type="ECO:0000256" key="5">
    <source>
        <dbReference type="ARBA" id="ARBA00022692"/>
    </source>
</evidence>
<evidence type="ECO:0000256" key="2">
    <source>
        <dbReference type="ARBA" id="ARBA00010423"/>
    </source>
</evidence>
<keyword evidence="7" id="KW-0472">Membrane</keyword>
<reference evidence="10 11" key="1">
    <citation type="submission" date="2019-12" db="EMBL/GenBank/DDBJ databases">
        <title>Comparative genomics gives insights into the taxonomy of the Azoarcus-Aromatoleum group and reveals separate origins of nif in the plant-associated Azoarcus and non-plant-associated Aromatoleum sub-groups.</title>
        <authorList>
            <person name="Lafos M."/>
            <person name="Maluk M."/>
            <person name="Batista M."/>
            <person name="Junghare M."/>
            <person name="Carmona M."/>
            <person name="Faoro H."/>
            <person name="Cruz L.M."/>
            <person name="Battistoni F."/>
            <person name="De Souza E."/>
            <person name="Pedrosa F."/>
            <person name="Chen W.-M."/>
            <person name="Poole P.S."/>
            <person name="Dixon R.A."/>
            <person name="James E.K."/>
        </authorList>
    </citation>
    <scope>NUCLEOTIDE SEQUENCE [LARGE SCALE GENOMIC DNA]</scope>
    <source>
        <strain evidence="10 11">T</strain>
    </source>
</reference>
<dbReference type="InterPro" id="IPR043604">
    <property type="entry name" value="DUF883_N"/>
</dbReference>
<evidence type="ECO:0000313" key="11">
    <source>
        <dbReference type="Proteomes" id="UP000634522"/>
    </source>
</evidence>
<dbReference type="InterPro" id="IPR043605">
    <property type="entry name" value="DUF883_C"/>
</dbReference>
<organism evidence="10 11">
    <name type="scientific">Aromatoleum toluolicum</name>
    <dbReference type="NCBI Taxonomy" id="90060"/>
    <lineage>
        <taxon>Bacteria</taxon>
        <taxon>Pseudomonadati</taxon>
        <taxon>Pseudomonadota</taxon>
        <taxon>Betaproteobacteria</taxon>
        <taxon>Rhodocyclales</taxon>
        <taxon>Rhodocyclaceae</taxon>
        <taxon>Aromatoleum</taxon>
    </lineage>
</organism>
<sequence length="111" mass="11923">MTMNDLTHGHGNVEQLKDKLVKDLKSVGADADGLLKEVASSTAEEFAAARTRIEAKLGEAKSRLDTSRHAVAEKARRSADATHEYVVENPWKVLGLAAAAGVIVGILMSRR</sequence>
<evidence type="ECO:0000256" key="1">
    <source>
        <dbReference type="ARBA" id="ARBA00004377"/>
    </source>
</evidence>
<gene>
    <name evidence="10" type="ORF">GPA27_12885</name>
</gene>
<comment type="caution">
    <text evidence="10">The sequence shown here is derived from an EMBL/GenBank/DDBJ whole genome shotgun (WGS) entry which is preliminary data.</text>
</comment>
<feature type="domain" description="DUF883" evidence="8">
    <location>
        <begin position="18"/>
        <end position="66"/>
    </location>
</feature>
<dbReference type="PANTHER" id="PTHR35893">
    <property type="entry name" value="INNER MEMBRANE PROTEIN-RELATED"/>
    <property type="match status" value="1"/>
</dbReference>
<feature type="domain" description="DUF883" evidence="9">
    <location>
        <begin position="82"/>
        <end position="111"/>
    </location>
</feature>
<keyword evidence="6" id="KW-1133">Transmembrane helix</keyword>
<keyword evidence="3" id="KW-1003">Cell membrane</keyword>
<dbReference type="InterPro" id="IPR010279">
    <property type="entry name" value="YqjD/ElaB"/>
</dbReference>